<organism evidence="1 2">
    <name type="scientific">Suillus discolor</name>
    <dbReference type="NCBI Taxonomy" id="1912936"/>
    <lineage>
        <taxon>Eukaryota</taxon>
        <taxon>Fungi</taxon>
        <taxon>Dikarya</taxon>
        <taxon>Basidiomycota</taxon>
        <taxon>Agaricomycotina</taxon>
        <taxon>Agaricomycetes</taxon>
        <taxon>Agaricomycetidae</taxon>
        <taxon>Boletales</taxon>
        <taxon>Suillineae</taxon>
        <taxon>Suillaceae</taxon>
        <taxon>Suillus</taxon>
    </lineage>
</organism>
<dbReference type="AlphaFoldDB" id="A0A9P7JKS1"/>
<accession>A0A9P7JKS1</accession>
<dbReference type="RefSeq" id="XP_041284453.1">
    <property type="nucleotide sequence ID" value="XM_041444414.1"/>
</dbReference>
<protein>
    <submittedName>
        <fullName evidence="1">Uncharacterized protein</fullName>
    </submittedName>
</protein>
<dbReference type="EMBL" id="JABBWM010000238">
    <property type="protein sequence ID" value="KAG2084068.1"/>
    <property type="molecule type" value="Genomic_DNA"/>
</dbReference>
<dbReference type="Proteomes" id="UP000823399">
    <property type="component" value="Unassembled WGS sequence"/>
</dbReference>
<evidence type="ECO:0000313" key="1">
    <source>
        <dbReference type="EMBL" id="KAG2084068.1"/>
    </source>
</evidence>
<keyword evidence="2" id="KW-1185">Reference proteome</keyword>
<dbReference type="GeneID" id="64706673"/>
<gene>
    <name evidence="1" type="ORF">F5147DRAFT_841983</name>
</gene>
<proteinExistence type="predicted"/>
<evidence type="ECO:0000313" key="2">
    <source>
        <dbReference type="Proteomes" id="UP000823399"/>
    </source>
</evidence>
<name>A0A9P7JKS1_9AGAM</name>
<reference evidence="1" key="1">
    <citation type="journal article" date="2020" name="New Phytol.">
        <title>Comparative genomics reveals dynamic genome evolution in host specialist ectomycorrhizal fungi.</title>
        <authorList>
            <person name="Lofgren L.A."/>
            <person name="Nguyen N.H."/>
            <person name="Vilgalys R."/>
            <person name="Ruytinx J."/>
            <person name="Liao H.L."/>
            <person name="Branco S."/>
            <person name="Kuo A."/>
            <person name="LaButti K."/>
            <person name="Lipzen A."/>
            <person name="Andreopoulos W."/>
            <person name="Pangilinan J."/>
            <person name="Riley R."/>
            <person name="Hundley H."/>
            <person name="Na H."/>
            <person name="Barry K."/>
            <person name="Grigoriev I.V."/>
            <person name="Stajich J.E."/>
            <person name="Kennedy P.G."/>
        </authorList>
    </citation>
    <scope>NUCLEOTIDE SEQUENCE</scope>
    <source>
        <strain evidence="1">FC423</strain>
    </source>
</reference>
<comment type="caution">
    <text evidence="1">The sequence shown here is derived from an EMBL/GenBank/DDBJ whole genome shotgun (WGS) entry which is preliminary data.</text>
</comment>
<dbReference type="OrthoDB" id="2423701at2759"/>
<sequence>MYSQHTADGPLSPVLTVSSNAEATLPPKTVITATRSPSPHGGVGVSTSHDHPVNALSQLHRQYVSQSEVEDAIRLAIHVQLENAPFRLINTSTGRLCNQDAQINAFMGSKEYKELSHSSVIHVPVQTRPIKEAVVQYFEGHVIAQMGNPGANALLAMRGIVGRGAIRAASTGSTLSSSMFQTTPCSSGITAQRSALTIVYLSDVPSSKSGALANSAWNTRAWSIPELLAPKEPVSIMEELEHSTGINAQALLAFRPGTRDAREKLQWASMRVTARDEDPVWNIRHLHSYNLRRRKTLQQLPPSQHFLIQDSAMHPCSFIHAIGMISRTLQTSRRA</sequence>